<sequence>MSDMVLPKMLVDNSSTSSNCYFHSANAKDLTISLRTTPYKLHEMNGCFQLFSARLTFSQLFPFVNNTDLFYSAAVFSRLFHMPTGDFPSADFLFINKKLDTSAMPQFASLKEGDLTSTSMFS</sequence>
<gene>
    <name evidence="1" type="ORF">G6F64_009933</name>
</gene>
<evidence type="ECO:0000313" key="2">
    <source>
        <dbReference type="Proteomes" id="UP000716291"/>
    </source>
</evidence>
<protein>
    <submittedName>
        <fullName evidence="1">Uncharacterized protein</fullName>
    </submittedName>
</protein>
<keyword evidence="2" id="KW-1185">Reference proteome</keyword>
<dbReference type="AlphaFoldDB" id="A0A9P7BP53"/>
<organism evidence="1 2">
    <name type="scientific">Rhizopus oryzae</name>
    <name type="common">Mucormycosis agent</name>
    <name type="synonym">Rhizopus arrhizus var. delemar</name>
    <dbReference type="NCBI Taxonomy" id="64495"/>
    <lineage>
        <taxon>Eukaryota</taxon>
        <taxon>Fungi</taxon>
        <taxon>Fungi incertae sedis</taxon>
        <taxon>Mucoromycota</taxon>
        <taxon>Mucoromycotina</taxon>
        <taxon>Mucoromycetes</taxon>
        <taxon>Mucorales</taxon>
        <taxon>Mucorineae</taxon>
        <taxon>Rhizopodaceae</taxon>
        <taxon>Rhizopus</taxon>
    </lineage>
</organism>
<name>A0A9P7BP53_RHIOR</name>
<reference evidence="1" key="1">
    <citation type="journal article" date="2020" name="Microb. Genom.">
        <title>Genetic diversity of clinical and environmental Mucorales isolates obtained from an investigation of mucormycosis cases among solid organ transplant recipients.</title>
        <authorList>
            <person name="Nguyen M.H."/>
            <person name="Kaul D."/>
            <person name="Muto C."/>
            <person name="Cheng S.J."/>
            <person name="Richter R.A."/>
            <person name="Bruno V.M."/>
            <person name="Liu G."/>
            <person name="Beyhan S."/>
            <person name="Sundermann A.J."/>
            <person name="Mounaud S."/>
            <person name="Pasculle A.W."/>
            <person name="Nierman W.C."/>
            <person name="Driscoll E."/>
            <person name="Cumbie R."/>
            <person name="Clancy C.J."/>
            <person name="Dupont C.L."/>
        </authorList>
    </citation>
    <scope>NUCLEOTIDE SEQUENCE</scope>
    <source>
        <strain evidence="1">GL11</strain>
    </source>
</reference>
<comment type="caution">
    <text evidence="1">The sequence shown here is derived from an EMBL/GenBank/DDBJ whole genome shotgun (WGS) entry which is preliminary data.</text>
</comment>
<dbReference type="Proteomes" id="UP000716291">
    <property type="component" value="Unassembled WGS sequence"/>
</dbReference>
<evidence type="ECO:0000313" key="1">
    <source>
        <dbReference type="EMBL" id="KAG1303603.1"/>
    </source>
</evidence>
<proteinExistence type="predicted"/>
<dbReference type="EMBL" id="JAANQT010001921">
    <property type="protein sequence ID" value="KAG1303603.1"/>
    <property type="molecule type" value="Genomic_DNA"/>
</dbReference>
<accession>A0A9P7BP53</accession>